<dbReference type="SUPFAM" id="SSF56112">
    <property type="entry name" value="Protein kinase-like (PK-like)"/>
    <property type="match status" value="1"/>
</dbReference>
<dbReference type="Pfam" id="PF17667">
    <property type="entry name" value="Pkinase_fungal"/>
    <property type="match status" value="1"/>
</dbReference>
<dbReference type="OrthoDB" id="5584477at2759"/>
<comment type="caution">
    <text evidence="3">The sequence shown here is derived from an EMBL/GenBank/DDBJ whole genome shotgun (WGS) entry which is preliminary data.</text>
</comment>
<dbReference type="InterPro" id="IPR008266">
    <property type="entry name" value="Tyr_kinase_AS"/>
</dbReference>
<dbReference type="Proteomes" id="UP000541558">
    <property type="component" value="Unassembled WGS sequence"/>
</dbReference>
<feature type="compositionally biased region" description="Polar residues" evidence="1">
    <location>
        <begin position="15"/>
        <end position="24"/>
    </location>
</feature>
<dbReference type="InterPro" id="IPR011009">
    <property type="entry name" value="Kinase-like_dom_sf"/>
</dbReference>
<evidence type="ECO:0000313" key="3">
    <source>
        <dbReference type="EMBL" id="KAF5339124.1"/>
    </source>
</evidence>
<feature type="region of interest" description="Disordered" evidence="1">
    <location>
        <begin position="93"/>
        <end position="125"/>
    </location>
</feature>
<dbReference type="InterPro" id="IPR040976">
    <property type="entry name" value="Pkinase_fungal"/>
</dbReference>
<feature type="region of interest" description="Disordered" evidence="1">
    <location>
        <begin position="1"/>
        <end position="81"/>
    </location>
</feature>
<feature type="compositionally biased region" description="Low complexity" evidence="1">
    <location>
        <begin position="62"/>
        <end position="72"/>
    </location>
</feature>
<dbReference type="Gene3D" id="1.10.510.10">
    <property type="entry name" value="Transferase(Phosphotransferase) domain 1"/>
    <property type="match status" value="1"/>
</dbReference>
<dbReference type="PROSITE" id="PS00109">
    <property type="entry name" value="PROTEIN_KINASE_TYR"/>
    <property type="match status" value="1"/>
</dbReference>
<dbReference type="PANTHER" id="PTHR38248:SF2">
    <property type="entry name" value="FUNK1 11"/>
    <property type="match status" value="1"/>
</dbReference>
<proteinExistence type="predicted"/>
<sequence length="839" mass="93565">MSTPTDSNPPRYRTRSITRSNSSFAPVESIGPPVQPKPKPRSRKKSAVATGERPRTRSQGEATPAAAAAAPQPAAPKPRNPRQYTARFELARKAGELRNQTPPRTTAAVVESEPAPHLSTPQTYSTSEAAAIFSGTQSGGTPQGASTQNAMFAHQKVAELKEDLKLELGTDIYVTDRTWAPSLYHDLVSEGDVDKFLKQSNSGYREGRWTGLPEYAKKESDLYKPIVAIVNRILAKFGRDGAASVTRKAVDTHALNMDHDNHHKTRPDISIRATGPSFARPSTSYSTGIGYQNVASVFDAKLERAKDQQLDQVAQLGTYCRQIYIQQPNREFVRALIITEKHVRVVHYDRSGTYVTPFHDVHTDPLTFIRLVLGLSSTDESVLGIDTSVQWIIDPKTGKKCSGTIASSDREGNPINYNLDMTAPPFVRASIRGRGTTCWHASHPETGERVLIKDAWRTGTRKSEIEYLKVAQGVEGVVQMISFEDDRAETKNYRPATCQHPGFHNRIKSRVVMEHYGPSIWNFDDRIQLIAAIKDAIQAHKKLYDRLVLHRDISMQNVLIGPSAEPGRRGVIIDLDMAVKIDRKPSEISADPRTGTRQYQSMAVLQSSNPKIQPPPPQDHLDDIESFFYATCHIVFWFATPGVPNRNIPEFLSKWESAKEADARAWKALFMSEPLDTDLISKYWGRPIVNLLQSFKKFIDGIHRSKADYRATAKTSDKLVKMLRKKLWMKAEEHYAEVDGFFQTCLDALELEEINGPAPGTSDSSAPSSPESSPIRLPQRRQPLPQLASGHYEPTEGVKRPSEEALTEGSPKKRQRSGLSRRLEAENATLERSSSEDSE</sequence>
<accession>A0A8H5CCA5</accession>
<feature type="region of interest" description="Disordered" evidence="1">
    <location>
        <begin position="754"/>
        <end position="839"/>
    </location>
</feature>
<name>A0A8H5CCA5_9AGAR</name>
<dbReference type="EMBL" id="JAACJK010000009">
    <property type="protein sequence ID" value="KAF5339124.1"/>
    <property type="molecule type" value="Genomic_DNA"/>
</dbReference>
<gene>
    <name evidence="3" type="ORF">D9611_011173</name>
</gene>
<evidence type="ECO:0000313" key="4">
    <source>
        <dbReference type="Proteomes" id="UP000541558"/>
    </source>
</evidence>
<organism evidence="3 4">
    <name type="scientific">Ephemerocybe angulata</name>
    <dbReference type="NCBI Taxonomy" id="980116"/>
    <lineage>
        <taxon>Eukaryota</taxon>
        <taxon>Fungi</taxon>
        <taxon>Dikarya</taxon>
        <taxon>Basidiomycota</taxon>
        <taxon>Agaricomycotina</taxon>
        <taxon>Agaricomycetes</taxon>
        <taxon>Agaricomycetidae</taxon>
        <taxon>Agaricales</taxon>
        <taxon>Agaricineae</taxon>
        <taxon>Psathyrellaceae</taxon>
        <taxon>Ephemerocybe</taxon>
    </lineage>
</organism>
<evidence type="ECO:0000259" key="2">
    <source>
        <dbReference type="Pfam" id="PF17667"/>
    </source>
</evidence>
<dbReference type="GO" id="GO:0004672">
    <property type="term" value="F:protein kinase activity"/>
    <property type="evidence" value="ECO:0007669"/>
    <property type="project" value="InterPro"/>
</dbReference>
<keyword evidence="4" id="KW-1185">Reference proteome</keyword>
<feature type="compositionally biased region" description="Low complexity" evidence="1">
    <location>
        <begin position="756"/>
        <end position="787"/>
    </location>
</feature>
<protein>
    <recommendedName>
        <fullName evidence="2">Fungal-type protein kinase domain-containing protein</fullName>
    </recommendedName>
</protein>
<feature type="domain" description="Fungal-type protein kinase" evidence="2">
    <location>
        <begin position="290"/>
        <end position="634"/>
    </location>
</feature>
<reference evidence="3 4" key="1">
    <citation type="journal article" date="2020" name="ISME J.">
        <title>Uncovering the hidden diversity of litter-decomposition mechanisms in mushroom-forming fungi.</title>
        <authorList>
            <person name="Floudas D."/>
            <person name="Bentzer J."/>
            <person name="Ahren D."/>
            <person name="Johansson T."/>
            <person name="Persson P."/>
            <person name="Tunlid A."/>
        </authorList>
    </citation>
    <scope>NUCLEOTIDE SEQUENCE [LARGE SCALE GENOMIC DNA]</scope>
    <source>
        <strain evidence="3 4">CBS 175.51</strain>
    </source>
</reference>
<dbReference type="PANTHER" id="PTHR38248">
    <property type="entry name" value="FUNK1 6"/>
    <property type="match status" value="1"/>
</dbReference>
<dbReference type="AlphaFoldDB" id="A0A8H5CCA5"/>
<feature type="compositionally biased region" description="Basic and acidic residues" evidence="1">
    <location>
        <begin position="793"/>
        <end position="803"/>
    </location>
</feature>
<evidence type="ECO:0000256" key="1">
    <source>
        <dbReference type="SAM" id="MobiDB-lite"/>
    </source>
</evidence>